<organism evidence="3 4">
    <name type="scientific">Collybiopsis luxurians FD-317 M1</name>
    <dbReference type="NCBI Taxonomy" id="944289"/>
    <lineage>
        <taxon>Eukaryota</taxon>
        <taxon>Fungi</taxon>
        <taxon>Dikarya</taxon>
        <taxon>Basidiomycota</taxon>
        <taxon>Agaricomycotina</taxon>
        <taxon>Agaricomycetes</taxon>
        <taxon>Agaricomycetidae</taxon>
        <taxon>Agaricales</taxon>
        <taxon>Marasmiineae</taxon>
        <taxon>Omphalotaceae</taxon>
        <taxon>Collybiopsis</taxon>
        <taxon>Collybiopsis luxurians</taxon>
    </lineage>
</organism>
<dbReference type="AlphaFoldDB" id="A0A0D0C753"/>
<sequence length="539" mass="60687">MTSSMRRHFVRWFAGIAQSKINRSAATETSPRDDDDDGSMTLQPGPPAARLLELPISPVNKCVYFEPAFFNFSCVIHRPPGFGKTRFLEQLSAFCDIHSDADFDETHFPDIQSQYKRHLVLSFDLSKFDVLPASRDFTEEDFYSRFEEFVTRTFRDWAMKYHTELDPVFDVNEMDLLEMCALLPYRCRYTTIILIDAYDTPLMRAPPEHVAHVEATIGDVLGMHVLVAFGYDKYPVLGCILAMGVGHYRGLETIARFRGLEDYSNHVEFASAIGFTEGEIRGLIERADVASTKRDSLLRDIMDNCHVSLQSTSVLLLLSSQSDNGDVAWHGFLATTPPLHLRRSSFAHLDSPSTDLIANGPLIPSMPLETDREVEFESDTSQSRYWSSSSSPSSLGHLRRERACLHLQLLRQTTPWHLKIPGFFKFGGNLSNSSLNPNDHSTTKSIAVASCGQRQSEHNNYTSLTSIIVGLYPTQPSPLNSLKSHIFQTQVQLNSFRQALLTGKKLVRKKEEQRVAQVIANCGERGFGSRAREFGSDVV</sequence>
<dbReference type="PANTHER" id="PTHR34825:SF1">
    <property type="entry name" value="AAA-ATPASE-LIKE DOMAIN-CONTAINING PROTEIN"/>
    <property type="match status" value="1"/>
</dbReference>
<dbReference type="EMBL" id="KN834824">
    <property type="protein sequence ID" value="KIK53747.1"/>
    <property type="molecule type" value="Genomic_DNA"/>
</dbReference>
<evidence type="ECO:0000259" key="2">
    <source>
        <dbReference type="Pfam" id="PF09820"/>
    </source>
</evidence>
<feature type="domain" description="AAA-ATPase-like" evidence="2">
    <location>
        <begin position="75"/>
        <end position="213"/>
    </location>
</feature>
<gene>
    <name evidence="3" type="ORF">GYMLUDRAFT_250078</name>
</gene>
<dbReference type="PANTHER" id="PTHR34825">
    <property type="entry name" value="CONSERVED PROTEIN, WITH A WEAK D-GALACTARATE DEHYDRATASE/ALTRONATE HYDROLASE DOMAIN"/>
    <property type="match status" value="1"/>
</dbReference>
<evidence type="ECO:0000256" key="1">
    <source>
        <dbReference type="SAM" id="MobiDB-lite"/>
    </source>
</evidence>
<evidence type="ECO:0000313" key="4">
    <source>
        <dbReference type="Proteomes" id="UP000053593"/>
    </source>
</evidence>
<dbReference type="Proteomes" id="UP000053593">
    <property type="component" value="Unassembled WGS sequence"/>
</dbReference>
<reference evidence="3 4" key="1">
    <citation type="submission" date="2014-04" db="EMBL/GenBank/DDBJ databases">
        <title>Evolutionary Origins and Diversification of the Mycorrhizal Mutualists.</title>
        <authorList>
            <consortium name="DOE Joint Genome Institute"/>
            <consortium name="Mycorrhizal Genomics Consortium"/>
            <person name="Kohler A."/>
            <person name="Kuo A."/>
            <person name="Nagy L.G."/>
            <person name="Floudas D."/>
            <person name="Copeland A."/>
            <person name="Barry K.W."/>
            <person name="Cichocki N."/>
            <person name="Veneault-Fourrey C."/>
            <person name="LaButti K."/>
            <person name="Lindquist E.A."/>
            <person name="Lipzen A."/>
            <person name="Lundell T."/>
            <person name="Morin E."/>
            <person name="Murat C."/>
            <person name="Riley R."/>
            <person name="Ohm R."/>
            <person name="Sun H."/>
            <person name="Tunlid A."/>
            <person name="Henrissat B."/>
            <person name="Grigoriev I.V."/>
            <person name="Hibbett D.S."/>
            <person name="Martin F."/>
        </authorList>
    </citation>
    <scope>NUCLEOTIDE SEQUENCE [LARGE SCALE GENOMIC DNA]</scope>
    <source>
        <strain evidence="3 4">FD-317 M1</strain>
    </source>
</reference>
<evidence type="ECO:0000313" key="3">
    <source>
        <dbReference type="EMBL" id="KIK53747.1"/>
    </source>
</evidence>
<keyword evidence="4" id="KW-1185">Reference proteome</keyword>
<protein>
    <submittedName>
        <fullName evidence="3">Unplaced genomic scaffold GYMLUscaffold_76, whole genome shotgun sequence</fullName>
    </submittedName>
</protein>
<feature type="region of interest" description="Disordered" evidence="1">
    <location>
        <begin position="23"/>
        <end position="44"/>
    </location>
</feature>
<name>A0A0D0C753_9AGAR</name>
<accession>A0A0D0C753</accession>
<dbReference type="Pfam" id="PF09820">
    <property type="entry name" value="AAA-ATPase_like"/>
    <property type="match status" value="1"/>
</dbReference>
<dbReference type="HOGENOM" id="CLU_505320_0_0_1"/>
<dbReference type="OrthoDB" id="2895184at2759"/>
<proteinExistence type="predicted"/>
<dbReference type="InterPro" id="IPR018631">
    <property type="entry name" value="AAA-ATPase-like_dom"/>
</dbReference>